<name>A0A2D2AU32_9CAUL</name>
<evidence type="ECO:0000313" key="12">
    <source>
        <dbReference type="Proteomes" id="UP000228945"/>
    </source>
</evidence>
<dbReference type="InterPro" id="IPR001497">
    <property type="entry name" value="MethylDNA_cys_MeTrfase_AS"/>
</dbReference>
<comment type="catalytic activity">
    <reaction evidence="8 9">
        <text>a 6-O-methyl-2'-deoxyguanosine in DNA + L-cysteinyl-[protein] = S-methyl-L-cysteinyl-[protein] + a 2'-deoxyguanosine in DNA</text>
        <dbReference type="Rhea" id="RHEA:24000"/>
        <dbReference type="Rhea" id="RHEA-COMP:10131"/>
        <dbReference type="Rhea" id="RHEA-COMP:10132"/>
        <dbReference type="Rhea" id="RHEA-COMP:11367"/>
        <dbReference type="Rhea" id="RHEA-COMP:11368"/>
        <dbReference type="ChEBI" id="CHEBI:29950"/>
        <dbReference type="ChEBI" id="CHEBI:82612"/>
        <dbReference type="ChEBI" id="CHEBI:85445"/>
        <dbReference type="ChEBI" id="CHEBI:85448"/>
        <dbReference type="EC" id="2.1.1.63"/>
    </reaction>
</comment>
<dbReference type="RefSeq" id="WP_099620778.1">
    <property type="nucleotide sequence ID" value="NZ_CP024201.1"/>
</dbReference>
<keyword evidence="3 9" id="KW-0963">Cytoplasm</keyword>
<dbReference type="PANTHER" id="PTHR10815">
    <property type="entry name" value="METHYLATED-DNA--PROTEIN-CYSTEINE METHYLTRANSFERASE"/>
    <property type="match status" value="1"/>
</dbReference>
<comment type="function">
    <text evidence="9">Involved in the cellular defense against the biological effects of O6-methylguanine (O6-MeG) and O4-methylthymine (O4-MeT) in DNA. Repairs the methylated nucleobase in DNA by stoichiometrically transferring the methyl group to a cysteine residue in the enzyme. This is a suicide reaction: the enzyme is irreversibly inactivated.</text>
</comment>
<evidence type="ECO:0000313" key="11">
    <source>
        <dbReference type="EMBL" id="ATQ41522.1"/>
    </source>
</evidence>
<dbReference type="PROSITE" id="PS00374">
    <property type="entry name" value="MGMT"/>
    <property type="match status" value="1"/>
</dbReference>
<dbReference type="EMBL" id="CP024201">
    <property type="protein sequence ID" value="ATQ41522.1"/>
    <property type="molecule type" value="Genomic_DNA"/>
</dbReference>
<comment type="similarity">
    <text evidence="2 9">Belongs to the MGMT family.</text>
</comment>
<organism evidence="11 12">
    <name type="scientific">Caulobacter mirabilis</name>
    <dbReference type="NCBI Taxonomy" id="69666"/>
    <lineage>
        <taxon>Bacteria</taxon>
        <taxon>Pseudomonadati</taxon>
        <taxon>Pseudomonadota</taxon>
        <taxon>Alphaproteobacteria</taxon>
        <taxon>Caulobacterales</taxon>
        <taxon>Caulobacteraceae</taxon>
        <taxon>Caulobacter</taxon>
    </lineage>
</organism>
<protein>
    <recommendedName>
        <fullName evidence="9">Methylated-DNA--protein-cysteine methyltransferase</fullName>
        <ecNumber evidence="9">2.1.1.63</ecNumber>
    </recommendedName>
    <alternativeName>
        <fullName evidence="9">6-O-methylguanine-DNA methyltransferase</fullName>
        <shortName evidence="9">MGMT</shortName>
    </alternativeName>
    <alternativeName>
        <fullName evidence="9">O-6-methylguanine-DNA-alkyltransferase</fullName>
    </alternativeName>
</protein>
<dbReference type="PANTHER" id="PTHR10815:SF5">
    <property type="entry name" value="METHYLATED-DNA--PROTEIN-CYSTEINE METHYLTRANSFERASE"/>
    <property type="match status" value="1"/>
</dbReference>
<sequence>MPAARPERLIRDVMDTPIAPIQVIVDPGGAVRMLDFDADSPRVERLLKRYYPGVPVEPGAAPAEVRAALTAYFEGEMEALARVPWRVVGTDFQRTVWNALTVIPAGETTTYGALAARIGRPAAVRAVGLANGANPIGVVVPCHRVIGADGSLTGYGGGLPRKRWLLAHEARAAGLL</sequence>
<dbReference type="Pfam" id="PF01035">
    <property type="entry name" value="DNA_binding_1"/>
    <property type="match status" value="1"/>
</dbReference>
<evidence type="ECO:0000256" key="3">
    <source>
        <dbReference type="ARBA" id="ARBA00022490"/>
    </source>
</evidence>
<comment type="catalytic activity">
    <reaction evidence="1 9">
        <text>a 4-O-methyl-thymidine in DNA + L-cysteinyl-[protein] = a thymidine in DNA + S-methyl-L-cysteinyl-[protein]</text>
        <dbReference type="Rhea" id="RHEA:53428"/>
        <dbReference type="Rhea" id="RHEA-COMP:10131"/>
        <dbReference type="Rhea" id="RHEA-COMP:10132"/>
        <dbReference type="Rhea" id="RHEA-COMP:13555"/>
        <dbReference type="Rhea" id="RHEA-COMP:13556"/>
        <dbReference type="ChEBI" id="CHEBI:29950"/>
        <dbReference type="ChEBI" id="CHEBI:82612"/>
        <dbReference type="ChEBI" id="CHEBI:137386"/>
        <dbReference type="ChEBI" id="CHEBI:137387"/>
        <dbReference type="EC" id="2.1.1.63"/>
    </reaction>
</comment>
<evidence type="ECO:0000256" key="5">
    <source>
        <dbReference type="ARBA" id="ARBA00022679"/>
    </source>
</evidence>
<evidence type="ECO:0000256" key="1">
    <source>
        <dbReference type="ARBA" id="ARBA00001286"/>
    </source>
</evidence>
<dbReference type="GO" id="GO:0005737">
    <property type="term" value="C:cytoplasm"/>
    <property type="evidence" value="ECO:0007669"/>
    <property type="project" value="UniProtKB-SubCell"/>
</dbReference>
<keyword evidence="4 9" id="KW-0489">Methyltransferase</keyword>
<dbReference type="HAMAP" id="MF_00772">
    <property type="entry name" value="OGT"/>
    <property type="match status" value="1"/>
</dbReference>
<dbReference type="GO" id="GO:0006307">
    <property type="term" value="P:DNA alkylation repair"/>
    <property type="evidence" value="ECO:0007669"/>
    <property type="project" value="UniProtKB-UniRule"/>
</dbReference>
<feature type="domain" description="Methylated-DNA-[protein]-cysteine S-methyltransferase DNA binding" evidence="10">
    <location>
        <begin position="91"/>
        <end position="170"/>
    </location>
</feature>
<dbReference type="NCBIfam" id="TIGR00589">
    <property type="entry name" value="ogt"/>
    <property type="match status" value="1"/>
</dbReference>
<dbReference type="AlphaFoldDB" id="A0A2D2AU32"/>
<evidence type="ECO:0000259" key="10">
    <source>
        <dbReference type="Pfam" id="PF01035"/>
    </source>
</evidence>
<dbReference type="InterPro" id="IPR036631">
    <property type="entry name" value="MGMT_N_sf"/>
</dbReference>
<dbReference type="EC" id="2.1.1.63" evidence="9"/>
<keyword evidence="7 9" id="KW-0234">DNA repair</keyword>
<dbReference type="SUPFAM" id="SSF46767">
    <property type="entry name" value="Methylated DNA-protein cysteine methyltransferase, C-terminal domain"/>
    <property type="match status" value="1"/>
</dbReference>
<dbReference type="GO" id="GO:0032259">
    <property type="term" value="P:methylation"/>
    <property type="evidence" value="ECO:0007669"/>
    <property type="project" value="UniProtKB-KW"/>
</dbReference>
<dbReference type="CDD" id="cd06445">
    <property type="entry name" value="ATase"/>
    <property type="match status" value="1"/>
</dbReference>
<dbReference type="InterPro" id="IPR023546">
    <property type="entry name" value="MGMT"/>
</dbReference>
<dbReference type="KEGG" id="cmb:CSW64_03390"/>
<keyword evidence="6 9" id="KW-0227">DNA damage</keyword>
<comment type="miscellaneous">
    <text evidence="9">This enzyme catalyzes only one turnover and therefore is not strictly catalytic. According to one definition, an enzyme is a biocatalyst that acts repeatedly and over many reaction cycles.</text>
</comment>
<dbReference type="InterPro" id="IPR036388">
    <property type="entry name" value="WH-like_DNA-bd_sf"/>
</dbReference>
<keyword evidence="5 9" id="KW-0808">Transferase</keyword>
<dbReference type="SUPFAM" id="SSF53155">
    <property type="entry name" value="Methylated DNA-protein cysteine methyltransferase domain"/>
    <property type="match status" value="1"/>
</dbReference>
<keyword evidence="12" id="KW-1185">Reference proteome</keyword>
<reference evidence="11 12" key="1">
    <citation type="submission" date="2017-10" db="EMBL/GenBank/DDBJ databases">
        <title>Genome sequence of Caulobacter mirabilis FWC38.</title>
        <authorList>
            <person name="Fiebig A."/>
            <person name="Crosson S."/>
        </authorList>
    </citation>
    <scope>NUCLEOTIDE SEQUENCE [LARGE SCALE GENOMIC DNA]</scope>
    <source>
        <strain evidence="11 12">FWC 38</strain>
    </source>
</reference>
<accession>A0A2D2AU32</accession>
<comment type="subcellular location">
    <subcellularLocation>
        <location evidence="9">Cytoplasm</location>
    </subcellularLocation>
</comment>
<evidence type="ECO:0000256" key="4">
    <source>
        <dbReference type="ARBA" id="ARBA00022603"/>
    </source>
</evidence>
<evidence type="ECO:0000256" key="6">
    <source>
        <dbReference type="ARBA" id="ARBA00022763"/>
    </source>
</evidence>
<dbReference type="FunFam" id="1.10.10.10:FF:000214">
    <property type="entry name" value="Methylated-DNA--protein-cysteine methyltransferase"/>
    <property type="match status" value="1"/>
</dbReference>
<dbReference type="OrthoDB" id="9802228at2"/>
<proteinExistence type="inferred from homology"/>
<dbReference type="Gene3D" id="1.10.10.10">
    <property type="entry name" value="Winged helix-like DNA-binding domain superfamily/Winged helix DNA-binding domain"/>
    <property type="match status" value="1"/>
</dbReference>
<evidence type="ECO:0000256" key="8">
    <source>
        <dbReference type="ARBA" id="ARBA00049348"/>
    </source>
</evidence>
<dbReference type="InterPro" id="IPR036217">
    <property type="entry name" value="MethylDNA_cys_MeTrfase_DNAb"/>
</dbReference>
<gene>
    <name evidence="11" type="ORF">CSW64_03390</name>
</gene>
<dbReference type="InterPro" id="IPR014048">
    <property type="entry name" value="MethylDNA_cys_MeTrfase_DNA-bd"/>
</dbReference>
<dbReference type="Proteomes" id="UP000228945">
    <property type="component" value="Chromosome"/>
</dbReference>
<evidence type="ECO:0000256" key="7">
    <source>
        <dbReference type="ARBA" id="ARBA00023204"/>
    </source>
</evidence>
<evidence type="ECO:0000256" key="9">
    <source>
        <dbReference type="HAMAP-Rule" id="MF_00772"/>
    </source>
</evidence>
<feature type="active site" description="Nucleophile; methyl group acceptor" evidence="9">
    <location>
        <position position="142"/>
    </location>
</feature>
<evidence type="ECO:0000256" key="2">
    <source>
        <dbReference type="ARBA" id="ARBA00008711"/>
    </source>
</evidence>
<dbReference type="GO" id="GO:0003908">
    <property type="term" value="F:methylated-DNA-[protein]-cysteine S-methyltransferase activity"/>
    <property type="evidence" value="ECO:0007669"/>
    <property type="project" value="UniProtKB-UniRule"/>
</dbReference>